<accession>A0A9D4CGU1</accession>
<feature type="domain" description="RING-type" evidence="4">
    <location>
        <begin position="27"/>
        <end position="62"/>
    </location>
</feature>
<dbReference type="Pfam" id="PF13920">
    <property type="entry name" value="zf-C3HC4_3"/>
    <property type="match status" value="1"/>
</dbReference>
<reference evidence="5" key="2">
    <citation type="submission" date="2020-11" db="EMBL/GenBank/DDBJ databases">
        <authorList>
            <person name="McCartney M.A."/>
            <person name="Auch B."/>
            <person name="Kono T."/>
            <person name="Mallez S."/>
            <person name="Becker A."/>
            <person name="Gohl D.M."/>
            <person name="Silverstein K.A.T."/>
            <person name="Koren S."/>
            <person name="Bechman K.B."/>
            <person name="Herman A."/>
            <person name="Abrahante J.E."/>
            <person name="Garbe J."/>
        </authorList>
    </citation>
    <scope>NUCLEOTIDE SEQUENCE</scope>
    <source>
        <strain evidence="5">Duluth1</strain>
        <tissue evidence="5">Whole animal</tissue>
    </source>
</reference>
<gene>
    <name evidence="5" type="ORF">DPMN_050242</name>
</gene>
<keyword evidence="6" id="KW-1185">Reference proteome</keyword>
<keyword evidence="1 3" id="KW-0479">Metal-binding</keyword>
<dbReference type="Gene3D" id="3.30.40.10">
    <property type="entry name" value="Zinc/RING finger domain, C3HC4 (zinc finger)"/>
    <property type="match status" value="1"/>
</dbReference>
<keyword evidence="2" id="KW-0862">Zinc</keyword>
<evidence type="ECO:0000256" key="1">
    <source>
        <dbReference type="ARBA" id="ARBA00022771"/>
    </source>
</evidence>
<dbReference type="InterPro" id="IPR013083">
    <property type="entry name" value="Znf_RING/FYVE/PHD"/>
</dbReference>
<comment type="caution">
    <text evidence="5">The sequence shown here is derived from an EMBL/GenBank/DDBJ whole genome shotgun (WGS) entry which is preliminary data.</text>
</comment>
<evidence type="ECO:0000313" key="6">
    <source>
        <dbReference type="Proteomes" id="UP000828390"/>
    </source>
</evidence>
<dbReference type="AlphaFoldDB" id="A0A9D4CGU1"/>
<dbReference type="Proteomes" id="UP000828390">
    <property type="component" value="Unassembled WGS sequence"/>
</dbReference>
<sequence length="74" mass="8177">MARNQQPPFQRLGAPSNFPALSSSLMCLTCKQRPGIMLLLPCSHLAVCDQCARTTETCPRCTRPVMCIVRTVIL</sequence>
<evidence type="ECO:0000256" key="3">
    <source>
        <dbReference type="PROSITE-ProRule" id="PRU00175"/>
    </source>
</evidence>
<evidence type="ECO:0000313" key="5">
    <source>
        <dbReference type="EMBL" id="KAH3724426.1"/>
    </source>
</evidence>
<proteinExistence type="predicted"/>
<keyword evidence="1 3" id="KW-0863">Zinc-finger</keyword>
<dbReference type="EMBL" id="JAIWYP010000012">
    <property type="protein sequence ID" value="KAH3724426.1"/>
    <property type="molecule type" value="Genomic_DNA"/>
</dbReference>
<reference evidence="5" key="1">
    <citation type="journal article" date="2019" name="bioRxiv">
        <title>The Genome of the Zebra Mussel, Dreissena polymorpha: A Resource for Invasive Species Research.</title>
        <authorList>
            <person name="McCartney M.A."/>
            <person name="Auch B."/>
            <person name="Kono T."/>
            <person name="Mallez S."/>
            <person name="Zhang Y."/>
            <person name="Obille A."/>
            <person name="Becker A."/>
            <person name="Abrahante J.E."/>
            <person name="Garbe J."/>
            <person name="Badalamenti J.P."/>
            <person name="Herman A."/>
            <person name="Mangelson H."/>
            <person name="Liachko I."/>
            <person name="Sullivan S."/>
            <person name="Sone E.D."/>
            <person name="Koren S."/>
            <person name="Silverstein K.A.T."/>
            <person name="Beckman K.B."/>
            <person name="Gohl D.M."/>
        </authorList>
    </citation>
    <scope>NUCLEOTIDE SEQUENCE</scope>
    <source>
        <strain evidence="5">Duluth1</strain>
        <tissue evidence="5">Whole animal</tissue>
    </source>
</reference>
<dbReference type="InterPro" id="IPR001841">
    <property type="entry name" value="Znf_RING"/>
</dbReference>
<evidence type="ECO:0000256" key="2">
    <source>
        <dbReference type="ARBA" id="ARBA00022833"/>
    </source>
</evidence>
<organism evidence="5 6">
    <name type="scientific">Dreissena polymorpha</name>
    <name type="common">Zebra mussel</name>
    <name type="synonym">Mytilus polymorpha</name>
    <dbReference type="NCBI Taxonomy" id="45954"/>
    <lineage>
        <taxon>Eukaryota</taxon>
        <taxon>Metazoa</taxon>
        <taxon>Spiralia</taxon>
        <taxon>Lophotrochozoa</taxon>
        <taxon>Mollusca</taxon>
        <taxon>Bivalvia</taxon>
        <taxon>Autobranchia</taxon>
        <taxon>Heteroconchia</taxon>
        <taxon>Euheterodonta</taxon>
        <taxon>Imparidentia</taxon>
        <taxon>Neoheterodontei</taxon>
        <taxon>Myida</taxon>
        <taxon>Dreissenoidea</taxon>
        <taxon>Dreissenidae</taxon>
        <taxon>Dreissena</taxon>
    </lineage>
</organism>
<evidence type="ECO:0000259" key="4">
    <source>
        <dbReference type="PROSITE" id="PS50089"/>
    </source>
</evidence>
<dbReference type="PROSITE" id="PS50089">
    <property type="entry name" value="ZF_RING_2"/>
    <property type="match status" value="1"/>
</dbReference>
<dbReference type="GO" id="GO:0008270">
    <property type="term" value="F:zinc ion binding"/>
    <property type="evidence" value="ECO:0007669"/>
    <property type="project" value="UniProtKB-KW"/>
</dbReference>
<protein>
    <recommendedName>
        <fullName evidence="4">RING-type domain-containing protein</fullName>
    </recommendedName>
</protein>
<name>A0A9D4CGU1_DREPO</name>
<dbReference type="SUPFAM" id="SSF57850">
    <property type="entry name" value="RING/U-box"/>
    <property type="match status" value="1"/>
</dbReference>